<sequence>MGRERAMIEWMSAFTSVPVPKMLLHEVSREGTPYMITESPRGTPLYGHFTDLSDGQKQANLQSYVDLTLSLFRVPCPSYIGSIVFFSAASDTARLGPCTHPLDGTRAPAVFEGIEDYFGWLLNKKRTLLSAAAARDYADADNDVKPAYGSRAKGAATNAKLDREQARIRRAFARLEVHLAEALRNLDEPLLRCVPVNEDMGPRNVWLDAEGRIAGVVDWGAHVVKPAVLAAAYPSWLSYPDYEYPQLNARDGKYMESAEEAERLCVRLDNILLERDAEYYNALKEGVFIRMAEAWLKDPNSDLHQLQAVMSHAVVNMV</sequence>
<dbReference type="SUPFAM" id="SSF56112">
    <property type="entry name" value="Protein kinase-like (PK-like)"/>
    <property type="match status" value="1"/>
</dbReference>
<keyword evidence="3" id="KW-1185">Reference proteome</keyword>
<dbReference type="PANTHER" id="PTHR21310">
    <property type="entry name" value="AMINOGLYCOSIDE PHOSPHOTRANSFERASE-RELATED-RELATED"/>
    <property type="match status" value="1"/>
</dbReference>
<dbReference type="EMBL" id="JADCUA010000021">
    <property type="protein sequence ID" value="KAH9832511.1"/>
    <property type="molecule type" value="Genomic_DNA"/>
</dbReference>
<name>A0ABQ8K604_9APHY</name>
<organism evidence="2 3">
    <name type="scientific">Rhodofomes roseus</name>
    <dbReference type="NCBI Taxonomy" id="34475"/>
    <lineage>
        <taxon>Eukaryota</taxon>
        <taxon>Fungi</taxon>
        <taxon>Dikarya</taxon>
        <taxon>Basidiomycota</taxon>
        <taxon>Agaricomycotina</taxon>
        <taxon>Agaricomycetes</taxon>
        <taxon>Polyporales</taxon>
        <taxon>Rhodofomes</taxon>
    </lineage>
</organism>
<protein>
    <recommendedName>
        <fullName evidence="1">Aminoglycoside phosphotransferase domain-containing protein</fullName>
    </recommendedName>
</protein>
<gene>
    <name evidence="2" type="ORF">C8Q71DRAFT_256693</name>
</gene>
<dbReference type="RefSeq" id="XP_047775429.1">
    <property type="nucleotide sequence ID" value="XM_047917335.1"/>
</dbReference>
<accession>A0ABQ8K604</accession>
<evidence type="ECO:0000313" key="2">
    <source>
        <dbReference type="EMBL" id="KAH9832511.1"/>
    </source>
</evidence>
<dbReference type="PANTHER" id="PTHR21310:SF15">
    <property type="entry name" value="AMINOGLYCOSIDE PHOSPHOTRANSFERASE DOMAIN-CONTAINING PROTEIN"/>
    <property type="match status" value="1"/>
</dbReference>
<dbReference type="InterPro" id="IPR051678">
    <property type="entry name" value="AGP_Transferase"/>
</dbReference>
<evidence type="ECO:0000313" key="3">
    <source>
        <dbReference type="Proteomes" id="UP000814176"/>
    </source>
</evidence>
<proteinExistence type="predicted"/>
<evidence type="ECO:0000259" key="1">
    <source>
        <dbReference type="Pfam" id="PF01636"/>
    </source>
</evidence>
<dbReference type="Proteomes" id="UP000814176">
    <property type="component" value="Unassembled WGS sequence"/>
</dbReference>
<feature type="domain" description="Aminoglycoside phosphotransferase" evidence="1">
    <location>
        <begin position="3"/>
        <end position="221"/>
    </location>
</feature>
<dbReference type="InterPro" id="IPR011009">
    <property type="entry name" value="Kinase-like_dom_sf"/>
</dbReference>
<comment type="caution">
    <text evidence="2">The sequence shown here is derived from an EMBL/GenBank/DDBJ whole genome shotgun (WGS) entry which is preliminary data.</text>
</comment>
<dbReference type="GeneID" id="71998067"/>
<reference evidence="2 3" key="1">
    <citation type="journal article" date="2021" name="Environ. Microbiol.">
        <title>Gene family expansions and transcriptome signatures uncover fungal adaptations to wood decay.</title>
        <authorList>
            <person name="Hage H."/>
            <person name="Miyauchi S."/>
            <person name="Viragh M."/>
            <person name="Drula E."/>
            <person name="Min B."/>
            <person name="Chaduli D."/>
            <person name="Navarro D."/>
            <person name="Favel A."/>
            <person name="Norest M."/>
            <person name="Lesage-Meessen L."/>
            <person name="Balint B."/>
            <person name="Merenyi Z."/>
            <person name="de Eugenio L."/>
            <person name="Morin E."/>
            <person name="Martinez A.T."/>
            <person name="Baldrian P."/>
            <person name="Stursova M."/>
            <person name="Martinez M.J."/>
            <person name="Novotny C."/>
            <person name="Magnuson J.K."/>
            <person name="Spatafora J.W."/>
            <person name="Maurice S."/>
            <person name="Pangilinan J."/>
            <person name="Andreopoulos W."/>
            <person name="LaButti K."/>
            <person name="Hundley H."/>
            <person name="Na H."/>
            <person name="Kuo A."/>
            <person name="Barry K."/>
            <person name="Lipzen A."/>
            <person name="Henrissat B."/>
            <person name="Riley R."/>
            <person name="Ahrendt S."/>
            <person name="Nagy L.G."/>
            <person name="Grigoriev I.V."/>
            <person name="Martin F."/>
            <person name="Rosso M.N."/>
        </authorList>
    </citation>
    <scope>NUCLEOTIDE SEQUENCE [LARGE SCALE GENOMIC DNA]</scope>
    <source>
        <strain evidence="2 3">CIRM-BRFM 1785</strain>
    </source>
</reference>
<dbReference type="Pfam" id="PF01636">
    <property type="entry name" value="APH"/>
    <property type="match status" value="1"/>
</dbReference>
<dbReference type="InterPro" id="IPR002575">
    <property type="entry name" value="Aminoglycoside_PTrfase"/>
</dbReference>